<dbReference type="VEuPathDB" id="VectorBase:LOC119172682"/>
<dbReference type="Proteomes" id="UP000821866">
    <property type="component" value="Unassembled WGS sequence"/>
</dbReference>
<dbReference type="AlphaFoldDB" id="A0A9J6DRY3"/>
<sequence>MERQKKIAALKLLVILKRRRAFLIKYWVRPTWANRAGESEFFTAMKEMKNGDESLFYTFYWMSPATFDVRHSLVKEKLTKDQCRSREPISSGELLALTLRYLSSVMLVRDAAMAFRVGIETAWNIIHETCTVLWEVLSPEHMKGTLQQKSVFFYRRCVENAYGILVSHWRTYERQINLEPENMETVVRATCVLHNFLSSNAASTYCPPGYVDFQDTFGNVSGGAWRQGPGSTTVFGLEKPKARNCSKVANAERQVFVKYFNEESQVPWQWKLPGVAPRQP</sequence>
<keyword evidence="2" id="KW-1185">Reference proteome</keyword>
<organism evidence="1 2">
    <name type="scientific">Rhipicephalus microplus</name>
    <name type="common">Cattle tick</name>
    <name type="synonym">Boophilus microplus</name>
    <dbReference type="NCBI Taxonomy" id="6941"/>
    <lineage>
        <taxon>Eukaryota</taxon>
        <taxon>Metazoa</taxon>
        <taxon>Ecdysozoa</taxon>
        <taxon>Arthropoda</taxon>
        <taxon>Chelicerata</taxon>
        <taxon>Arachnida</taxon>
        <taxon>Acari</taxon>
        <taxon>Parasitiformes</taxon>
        <taxon>Ixodida</taxon>
        <taxon>Ixodoidea</taxon>
        <taxon>Ixodidae</taxon>
        <taxon>Rhipicephalinae</taxon>
        <taxon>Rhipicephalus</taxon>
        <taxon>Boophilus</taxon>
    </lineage>
</organism>
<evidence type="ECO:0000313" key="2">
    <source>
        <dbReference type="Proteomes" id="UP000821866"/>
    </source>
</evidence>
<accession>A0A9J6DRY3</accession>
<reference evidence="1" key="1">
    <citation type="journal article" date="2020" name="Cell">
        <title>Large-Scale Comparative Analyses of Tick Genomes Elucidate Their Genetic Diversity and Vector Capacities.</title>
        <authorList>
            <consortium name="Tick Genome and Microbiome Consortium (TIGMIC)"/>
            <person name="Jia N."/>
            <person name="Wang J."/>
            <person name="Shi W."/>
            <person name="Du L."/>
            <person name="Sun Y."/>
            <person name="Zhan W."/>
            <person name="Jiang J.F."/>
            <person name="Wang Q."/>
            <person name="Zhang B."/>
            <person name="Ji P."/>
            <person name="Bell-Sakyi L."/>
            <person name="Cui X.M."/>
            <person name="Yuan T.T."/>
            <person name="Jiang B.G."/>
            <person name="Yang W.F."/>
            <person name="Lam T.T."/>
            <person name="Chang Q.C."/>
            <person name="Ding S.J."/>
            <person name="Wang X.J."/>
            <person name="Zhu J.G."/>
            <person name="Ruan X.D."/>
            <person name="Zhao L."/>
            <person name="Wei J.T."/>
            <person name="Ye R.Z."/>
            <person name="Que T.C."/>
            <person name="Du C.H."/>
            <person name="Zhou Y.H."/>
            <person name="Cheng J.X."/>
            <person name="Dai P.F."/>
            <person name="Guo W.B."/>
            <person name="Han X.H."/>
            <person name="Huang E.J."/>
            <person name="Li L.F."/>
            <person name="Wei W."/>
            <person name="Gao Y.C."/>
            <person name="Liu J.Z."/>
            <person name="Shao H.Z."/>
            <person name="Wang X."/>
            <person name="Wang C.C."/>
            <person name="Yang T.C."/>
            <person name="Huo Q.B."/>
            <person name="Li W."/>
            <person name="Chen H.Y."/>
            <person name="Chen S.E."/>
            <person name="Zhou L.G."/>
            <person name="Ni X.B."/>
            <person name="Tian J.H."/>
            <person name="Sheng Y."/>
            <person name="Liu T."/>
            <person name="Pan Y.S."/>
            <person name="Xia L.Y."/>
            <person name="Li J."/>
            <person name="Zhao F."/>
            <person name="Cao W.C."/>
        </authorList>
    </citation>
    <scope>NUCLEOTIDE SEQUENCE</scope>
    <source>
        <strain evidence="1">Rmic-2018</strain>
    </source>
</reference>
<reference evidence="1" key="2">
    <citation type="submission" date="2021-09" db="EMBL/GenBank/DDBJ databases">
        <authorList>
            <person name="Jia N."/>
            <person name="Wang J."/>
            <person name="Shi W."/>
            <person name="Du L."/>
            <person name="Sun Y."/>
            <person name="Zhan W."/>
            <person name="Jiang J."/>
            <person name="Wang Q."/>
            <person name="Zhang B."/>
            <person name="Ji P."/>
            <person name="Sakyi L.B."/>
            <person name="Cui X."/>
            <person name="Yuan T."/>
            <person name="Jiang B."/>
            <person name="Yang W."/>
            <person name="Lam T.T.-Y."/>
            <person name="Chang Q."/>
            <person name="Ding S."/>
            <person name="Wang X."/>
            <person name="Zhu J."/>
            <person name="Ruan X."/>
            <person name="Zhao L."/>
            <person name="Wei J."/>
            <person name="Que T."/>
            <person name="Du C."/>
            <person name="Cheng J."/>
            <person name="Dai P."/>
            <person name="Han X."/>
            <person name="Huang E."/>
            <person name="Gao Y."/>
            <person name="Liu J."/>
            <person name="Shao H."/>
            <person name="Ye R."/>
            <person name="Li L."/>
            <person name="Wei W."/>
            <person name="Wang X."/>
            <person name="Wang C."/>
            <person name="Huo Q."/>
            <person name="Li W."/>
            <person name="Guo W."/>
            <person name="Chen H."/>
            <person name="Chen S."/>
            <person name="Zhou L."/>
            <person name="Zhou L."/>
            <person name="Ni X."/>
            <person name="Tian J."/>
            <person name="Zhou Y."/>
            <person name="Sheng Y."/>
            <person name="Liu T."/>
            <person name="Pan Y."/>
            <person name="Xia L."/>
            <person name="Li J."/>
            <person name="Zhao F."/>
            <person name="Cao W."/>
        </authorList>
    </citation>
    <scope>NUCLEOTIDE SEQUENCE</scope>
    <source>
        <strain evidence="1">Rmic-2018</strain>
        <tissue evidence="1">Larvae</tissue>
    </source>
</reference>
<name>A0A9J6DRY3_RHIMP</name>
<dbReference type="EMBL" id="JABSTU010000007">
    <property type="protein sequence ID" value="KAH8024867.1"/>
    <property type="molecule type" value="Genomic_DNA"/>
</dbReference>
<proteinExistence type="predicted"/>
<evidence type="ECO:0008006" key="3">
    <source>
        <dbReference type="Google" id="ProtNLM"/>
    </source>
</evidence>
<evidence type="ECO:0000313" key="1">
    <source>
        <dbReference type="EMBL" id="KAH8024867.1"/>
    </source>
</evidence>
<gene>
    <name evidence="1" type="ORF">HPB51_001967</name>
</gene>
<protein>
    <recommendedName>
        <fullName evidence="3">DDE Tnp4 domain-containing protein</fullName>
    </recommendedName>
</protein>
<comment type="caution">
    <text evidence="1">The sequence shown here is derived from an EMBL/GenBank/DDBJ whole genome shotgun (WGS) entry which is preliminary data.</text>
</comment>